<reference evidence="2" key="2">
    <citation type="submission" date="2002-03" db="EMBL/GenBank/DDBJ databases">
        <authorList>
            <consortium name="The Anopheles Genome Sequencing Consortium"/>
        </authorList>
    </citation>
    <scope>NUCLEOTIDE SEQUENCE</scope>
    <source>
        <strain evidence="2">PEST</strain>
    </source>
</reference>
<name>A0NFG8_ANOGA</name>
<comment type="caution">
    <text evidence="2">The sequence shown here is derived from an EMBL/GenBank/DDBJ whole genome shotgun (WGS) entry which is preliminary data.</text>
</comment>
<accession>A0NFG8</accession>
<dbReference type="InParanoid" id="A0NFG8"/>
<reference evidence="2" key="5">
    <citation type="submission" date="2011-05" db="EMBL/GenBank/DDBJ databases">
        <authorList>
            <consortium name="VectorBase"/>
        </authorList>
    </citation>
    <scope>NUCLEOTIDE SEQUENCE</scope>
    <source>
        <strain evidence="2">PEST</strain>
    </source>
</reference>
<organism evidence="2">
    <name type="scientific">Anopheles gambiae</name>
    <name type="common">African malaria mosquito</name>
    <dbReference type="NCBI Taxonomy" id="7165"/>
    <lineage>
        <taxon>Eukaryota</taxon>
        <taxon>Metazoa</taxon>
        <taxon>Ecdysozoa</taxon>
        <taxon>Arthropoda</taxon>
        <taxon>Hexapoda</taxon>
        <taxon>Insecta</taxon>
        <taxon>Pterygota</taxon>
        <taxon>Neoptera</taxon>
        <taxon>Endopterygota</taxon>
        <taxon>Diptera</taxon>
        <taxon>Nematocera</taxon>
        <taxon>Culicoidea</taxon>
        <taxon>Culicidae</taxon>
        <taxon>Anophelinae</taxon>
        <taxon>Anopheles</taxon>
    </lineage>
</organism>
<dbReference type="HOGENOM" id="CLU_2856191_0_0_1"/>
<reference evidence="2" key="1">
    <citation type="journal article" date="2002" name="Science">
        <title>The genome sequence of the malaria mosquito Anopheles gambiae.</title>
        <authorList>
            <person name="Holt R.A."/>
            <person name="Subramanian G.M."/>
            <person name="Halpern A."/>
            <person name="Sutton G.G."/>
            <person name="Charlab R."/>
            <person name="Nusskern D.R."/>
            <person name="Wincker P."/>
            <person name="Clark A.G."/>
            <person name="Ribeiro J.M."/>
            <person name="Wides R."/>
            <person name="Salzberg S.L."/>
            <person name="Loftus B."/>
            <person name="Yandell M."/>
            <person name="Majoros W.H."/>
            <person name="Rusch D.B."/>
            <person name="Lai Z."/>
            <person name="Kraft C.L."/>
            <person name="Abril J.F."/>
            <person name="Anthouard V."/>
            <person name="Arensburger P."/>
            <person name="Atkinson P.W."/>
            <person name="Baden H."/>
            <person name="de Berardinis V."/>
            <person name="Baldwin D."/>
            <person name="Benes V."/>
            <person name="Biedler J."/>
            <person name="Blass C."/>
            <person name="Bolanos R."/>
            <person name="Boscus D."/>
            <person name="Barnstead M."/>
            <person name="Cai S."/>
            <person name="Center A."/>
            <person name="Chaturverdi K."/>
            <person name="Christophides G.K."/>
            <person name="Chrystal M.A."/>
            <person name="Clamp M."/>
            <person name="Cravchik A."/>
            <person name="Curwen V."/>
            <person name="Dana A."/>
            <person name="Delcher A."/>
            <person name="Dew I."/>
            <person name="Evans C.A."/>
            <person name="Flanigan M."/>
            <person name="Grundschober-Freimoser A."/>
            <person name="Friedli L."/>
            <person name="Gu Z."/>
            <person name="Guan P."/>
            <person name="Guigo R."/>
            <person name="Hillenmeyer M.E."/>
            <person name="Hladun S.L."/>
            <person name="Hogan J.R."/>
            <person name="Hong Y.S."/>
            <person name="Hoover J."/>
            <person name="Jaillon O."/>
            <person name="Ke Z."/>
            <person name="Kodira C."/>
            <person name="Kokoza E."/>
            <person name="Koutsos A."/>
            <person name="Letunic I."/>
            <person name="Levitsky A."/>
            <person name="Liang Y."/>
            <person name="Lin J.J."/>
            <person name="Lobo N.F."/>
            <person name="Lopez J.R."/>
            <person name="Malek J.A."/>
            <person name="McIntosh T.C."/>
            <person name="Meister S."/>
            <person name="Miller J."/>
            <person name="Mobarry C."/>
            <person name="Mongin E."/>
            <person name="Murphy S.D."/>
            <person name="O'Brochta D.A."/>
            <person name="Pfannkoch C."/>
            <person name="Qi R."/>
            <person name="Regier M.A."/>
            <person name="Remington K."/>
            <person name="Shao H."/>
            <person name="Sharakhova M.V."/>
            <person name="Sitter C.D."/>
            <person name="Shetty J."/>
            <person name="Smith T.J."/>
            <person name="Strong R."/>
            <person name="Sun J."/>
            <person name="Thomasova D."/>
            <person name="Ton L.Q."/>
            <person name="Topalis P."/>
            <person name="Tu Z."/>
            <person name="Unger M.F."/>
            <person name="Walenz B."/>
            <person name="Wang A."/>
            <person name="Wang J."/>
            <person name="Wang M."/>
            <person name="Wang X."/>
            <person name="Woodford K.J."/>
            <person name="Wortman J.R."/>
            <person name="Wu M."/>
            <person name="Yao A."/>
            <person name="Zdobnov E.M."/>
            <person name="Zhang H."/>
            <person name="Zhao Q."/>
            <person name="Zhao S."/>
            <person name="Zhu S.C."/>
            <person name="Zhimulev I."/>
            <person name="Coluzzi M."/>
            <person name="della Torre A."/>
            <person name="Roth C.W."/>
            <person name="Louis C."/>
            <person name="Kalush F."/>
            <person name="Mural R.J."/>
            <person name="Myers E.W."/>
            <person name="Adams M.D."/>
            <person name="Smith H.O."/>
            <person name="Broder S."/>
            <person name="Gardner M.J."/>
            <person name="Fraser C.M."/>
            <person name="Birney E."/>
            <person name="Bork P."/>
            <person name="Brey P.T."/>
            <person name="Venter J.C."/>
            <person name="Weissenbach J."/>
            <person name="Kafatos F.C."/>
            <person name="Collins F.H."/>
            <person name="Hoffman S.L."/>
        </authorList>
    </citation>
    <scope>NUCLEOTIDE SEQUENCE [LARGE SCALE GENOMIC DNA]</scope>
    <source>
        <strain evidence="2">PEST</strain>
    </source>
</reference>
<dbReference type="VEuPathDB" id="VectorBase:AGAP029667"/>
<evidence type="ECO:0000313" key="2">
    <source>
        <dbReference type="EMBL" id="EAU76240.1"/>
    </source>
</evidence>
<dbReference type="KEGG" id="aga:4576594"/>
<dbReference type="AlphaFoldDB" id="A0NFG8"/>
<dbReference type="PaxDb" id="7165-AGAP004702-PA"/>
<dbReference type="PANTHER" id="PTHR46848:SF1">
    <property type="entry name" value="REGULATOR OF G-PROTEIN SIGNALING 3"/>
    <property type="match status" value="1"/>
</dbReference>
<feature type="region of interest" description="Disordered" evidence="1">
    <location>
        <begin position="1"/>
        <end position="27"/>
    </location>
</feature>
<gene>
    <name evidence="2" type="ORF">AgaP_AGAP004702</name>
</gene>
<evidence type="ECO:0000256" key="1">
    <source>
        <dbReference type="SAM" id="MobiDB-lite"/>
    </source>
</evidence>
<reference evidence="2" key="4">
    <citation type="journal article" date="2007" name="Genome Biol.">
        <title>Update of the Anopheles gambiae PEST genome assembly.</title>
        <authorList>
            <person name="Sharakhova M.V."/>
            <person name="Hammond M.P."/>
            <person name="Lobo N.F."/>
            <person name="Krzywinski J."/>
            <person name="Unger M.F."/>
            <person name="Hillenmeyer M.E."/>
            <person name="Bruggner R.V."/>
            <person name="Birney E."/>
            <person name="Collins F.H."/>
        </authorList>
    </citation>
    <scope>NUCLEOTIDE SEQUENCE</scope>
    <source>
        <strain evidence="2">PEST</strain>
    </source>
</reference>
<protein>
    <submittedName>
        <fullName evidence="2">AGAP004702-PA</fullName>
    </submittedName>
</protein>
<dbReference type="EMBL" id="AAAB01008968">
    <property type="protein sequence ID" value="EAU76240.1"/>
    <property type="molecule type" value="Genomic_DNA"/>
</dbReference>
<reference evidence="2" key="3">
    <citation type="journal article" date="2004" name="Trends Parasitol.">
        <title>The Anopheles gambiae genome: an update.</title>
        <authorList>
            <person name="Mongin E."/>
            <person name="Louis C."/>
            <person name="Holt R.A."/>
            <person name="Birney E."/>
            <person name="Collins F.H."/>
        </authorList>
    </citation>
    <scope>NUCLEOTIDE SEQUENCE</scope>
    <source>
        <strain evidence="2">PEST</strain>
    </source>
</reference>
<feature type="non-terminal residue" evidence="2">
    <location>
        <position position="1"/>
    </location>
</feature>
<sequence>RNSENQVNGLSSSKENTQDNVTCSVPSRLSSPRIETVKSLDRRFWKLLSKRRRGSFQGELTTGAS</sequence>
<dbReference type="PANTHER" id="PTHR46848">
    <property type="entry name" value="REGULATOR OF G-PROTEIN SIGNALING 3"/>
    <property type="match status" value="1"/>
</dbReference>
<proteinExistence type="predicted"/>
<dbReference type="VEuPathDB" id="VectorBase:AGAMI1_014582"/>